<name>A0A7R9KLH3_9ACAR</name>
<reference evidence="5" key="1">
    <citation type="submission" date="2020-11" db="EMBL/GenBank/DDBJ databases">
        <authorList>
            <person name="Tran Van P."/>
        </authorList>
    </citation>
    <scope>NUCLEOTIDE SEQUENCE</scope>
</reference>
<dbReference type="PROSITE" id="PS50102">
    <property type="entry name" value="RRM"/>
    <property type="match status" value="1"/>
</dbReference>
<dbReference type="CDD" id="cd12432">
    <property type="entry name" value="RRM_ACINU"/>
    <property type="match status" value="1"/>
</dbReference>
<evidence type="ECO:0000259" key="4">
    <source>
        <dbReference type="PROSITE" id="PS50102"/>
    </source>
</evidence>
<keyword evidence="1 2" id="KW-0694">RNA-binding</keyword>
<dbReference type="Proteomes" id="UP000759131">
    <property type="component" value="Unassembled WGS sequence"/>
</dbReference>
<dbReference type="AlphaFoldDB" id="A0A7R9KLH3"/>
<feature type="non-terminal residue" evidence="5">
    <location>
        <position position="334"/>
    </location>
</feature>
<feature type="compositionally biased region" description="Basic and acidic residues" evidence="3">
    <location>
        <begin position="238"/>
        <end position="269"/>
    </location>
</feature>
<dbReference type="GO" id="GO:0071011">
    <property type="term" value="C:precatalytic spliceosome"/>
    <property type="evidence" value="ECO:0007669"/>
    <property type="project" value="TreeGrafter"/>
</dbReference>
<dbReference type="EMBL" id="OC857572">
    <property type="protein sequence ID" value="CAD7625351.1"/>
    <property type="molecule type" value="Genomic_DNA"/>
</dbReference>
<evidence type="ECO:0000313" key="6">
    <source>
        <dbReference type="Proteomes" id="UP000759131"/>
    </source>
</evidence>
<gene>
    <name evidence="5" type="ORF">OSB1V03_LOCUS5786</name>
</gene>
<dbReference type="EMBL" id="CAJPIZ010002997">
    <property type="protein sequence ID" value="CAG2105781.1"/>
    <property type="molecule type" value="Genomic_DNA"/>
</dbReference>
<feature type="compositionally biased region" description="Basic and acidic residues" evidence="3">
    <location>
        <begin position="118"/>
        <end position="151"/>
    </location>
</feature>
<dbReference type="GO" id="GO:0061574">
    <property type="term" value="C:ASAP complex"/>
    <property type="evidence" value="ECO:0007669"/>
    <property type="project" value="TreeGrafter"/>
</dbReference>
<feature type="non-terminal residue" evidence="5">
    <location>
        <position position="1"/>
    </location>
</feature>
<dbReference type="InterPro" id="IPR032552">
    <property type="entry name" value="RSB_motif"/>
</dbReference>
<dbReference type="InterPro" id="IPR035979">
    <property type="entry name" value="RBD_domain_sf"/>
</dbReference>
<proteinExistence type="predicted"/>
<accession>A0A7R9KLH3</accession>
<organism evidence="5">
    <name type="scientific">Medioppia subpectinata</name>
    <dbReference type="NCBI Taxonomy" id="1979941"/>
    <lineage>
        <taxon>Eukaryota</taxon>
        <taxon>Metazoa</taxon>
        <taxon>Ecdysozoa</taxon>
        <taxon>Arthropoda</taxon>
        <taxon>Chelicerata</taxon>
        <taxon>Arachnida</taxon>
        <taxon>Acari</taxon>
        <taxon>Acariformes</taxon>
        <taxon>Sarcoptiformes</taxon>
        <taxon>Oribatida</taxon>
        <taxon>Brachypylina</taxon>
        <taxon>Oppioidea</taxon>
        <taxon>Oppiidae</taxon>
        <taxon>Medioppia</taxon>
    </lineage>
</organism>
<dbReference type="InterPro" id="IPR000504">
    <property type="entry name" value="RRM_dom"/>
</dbReference>
<evidence type="ECO:0000256" key="2">
    <source>
        <dbReference type="PROSITE-ProRule" id="PRU00176"/>
    </source>
</evidence>
<dbReference type="OrthoDB" id="5348404at2759"/>
<evidence type="ECO:0000313" key="5">
    <source>
        <dbReference type="EMBL" id="CAD7625351.1"/>
    </source>
</evidence>
<dbReference type="PANTHER" id="PTHR46589:SF1">
    <property type="entry name" value="APOPTOTIC CHROMATIN CONDENSATION INDUCER IN THE NUCLEUS"/>
    <property type="match status" value="1"/>
</dbReference>
<feature type="region of interest" description="Disordered" evidence="3">
    <location>
        <begin position="118"/>
        <end position="214"/>
    </location>
</feature>
<dbReference type="GO" id="GO:0003723">
    <property type="term" value="F:RNA binding"/>
    <property type="evidence" value="ECO:0007669"/>
    <property type="project" value="UniProtKB-UniRule"/>
</dbReference>
<keyword evidence="6" id="KW-1185">Reference proteome</keyword>
<dbReference type="Gene3D" id="3.30.70.330">
    <property type="match status" value="1"/>
</dbReference>
<feature type="compositionally biased region" description="Low complexity" evidence="3">
    <location>
        <begin position="190"/>
        <end position="208"/>
    </location>
</feature>
<dbReference type="InterPro" id="IPR052793">
    <property type="entry name" value="EJC-associated_protein"/>
</dbReference>
<feature type="region of interest" description="Disordered" evidence="3">
    <location>
        <begin position="238"/>
        <end position="282"/>
    </location>
</feature>
<dbReference type="InterPro" id="IPR034257">
    <property type="entry name" value="Acinus_RRM"/>
</dbReference>
<dbReference type="Pfam" id="PF16294">
    <property type="entry name" value="RSB_motif"/>
    <property type="match status" value="1"/>
</dbReference>
<dbReference type="PANTHER" id="PTHR46589">
    <property type="entry name" value="APOPTOTIC CHROMATIN CONDENSATION INDUCER IN THE NUCLEUS"/>
    <property type="match status" value="1"/>
</dbReference>
<feature type="compositionally biased region" description="Basic and acidic residues" evidence="3">
    <location>
        <begin position="166"/>
        <end position="187"/>
    </location>
</feature>
<dbReference type="SUPFAM" id="SSF54928">
    <property type="entry name" value="RNA-binding domain, RBD"/>
    <property type="match status" value="1"/>
</dbReference>
<sequence>EVVFIRNLVRPFTLLQLKEVLGKNGKLNESRFWIDRIKSKCFATYDTVDEAVATRLALHGTRWPNSNPKLLTVDFATKEDLDFHLNGELKVNQDIVVKKNDENVNEKYDIVIKSDENQTNLREKDAKAESRPIREWDREKLMGKEDEDNRRTAGKRRPGSPTPKGGSRERDVKRRKNDIRTEERVRPADSTSGEAPAAEAAPETESPAKLLDDLFKKTSATPSIYWLPLTEEQVVVRDSARAEEDKRRLEEKNQREEQFRQRQEERRPFEPTVPFRNERNQRRCLRGRYSALKPPAAPSGGLAASGGPAVLSGGKAVAARGGAKRASPVMRRKR</sequence>
<dbReference type="InterPro" id="IPR012677">
    <property type="entry name" value="Nucleotide-bd_a/b_plait_sf"/>
</dbReference>
<evidence type="ECO:0000256" key="3">
    <source>
        <dbReference type="SAM" id="MobiDB-lite"/>
    </source>
</evidence>
<feature type="domain" description="RRM" evidence="4">
    <location>
        <begin position="1"/>
        <end position="78"/>
    </location>
</feature>
<dbReference type="GO" id="GO:0008380">
    <property type="term" value="P:RNA splicing"/>
    <property type="evidence" value="ECO:0007669"/>
    <property type="project" value="TreeGrafter"/>
</dbReference>
<protein>
    <recommendedName>
        <fullName evidence="4">RRM domain-containing protein</fullName>
    </recommendedName>
</protein>
<evidence type="ECO:0000256" key="1">
    <source>
        <dbReference type="ARBA" id="ARBA00022884"/>
    </source>
</evidence>